<dbReference type="PANTHER" id="PTHR42988:SF2">
    <property type="entry name" value="CYCLIC NUCLEOTIDE PHOSPHODIESTERASE CBUA0032-RELATED"/>
    <property type="match status" value="1"/>
</dbReference>
<sequence length="267" mass="29577">MLIAQISDMHVKPPGELLYERIDTTGFLERAVSHVMALDPKPDVVLATGDLVDGGKPEEYAVLRRVLAPLSMPVYLIPGNHDSRDAMREAFPDHAYLPKSGFLQYVIEDLPVRLIALDTLVPGKGHGAMCEERLGWLEARLGESNRPTVLFMHHPPFDCGIDAFDGMKVNEGADRMAAIVRRHSHVERVMCGHVHRLIQVLWAGTMASIAPSTAHQATLDLHRGTPHSLMMEPPGLALHLWRPGMGLVTHVSYIGTYKGPEPFRTLQ</sequence>
<feature type="domain" description="Calcineurin-like phosphoesterase" evidence="5">
    <location>
        <begin position="1"/>
        <end position="196"/>
    </location>
</feature>
<evidence type="ECO:0000256" key="4">
    <source>
        <dbReference type="ARBA" id="ARBA00025742"/>
    </source>
</evidence>
<keyword evidence="3" id="KW-0408">Iron</keyword>
<dbReference type="AlphaFoldDB" id="A0A512NGP9"/>
<comment type="similarity">
    <text evidence="4">Belongs to the cyclic nucleotide phosphodiesterase class-III family.</text>
</comment>
<gene>
    <name evidence="6" type="primary">cpdA_2</name>
    <name evidence="6" type="ORF">RSO01_52930</name>
</gene>
<name>A0A512NGP9_9HYPH</name>
<dbReference type="CDD" id="cd07402">
    <property type="entry name" value="MPP_GpdQ"/>
    <property type="match status" value="1"/>
</dbReference>
<keyword evidence="2" id="KW-0378">Hydrolase</keyword>
<evidence type="ECO:0000313" key="7">
    <source>
        <dbReference type="Proteomes" id="UP000321058"/>
    </source>
</evidence>
<evidence type="ECO:0000256" key="1">
    <source>
        <dbReference type="ARBA" id="ARBA00022723"/>
    </source>
</evidence>
<evidence type="ECO:0000313" key="6">
    <source>
        <dbReference type="EMBL" id="GEP58127.1"/>
    </source>
</evidence>
<accession>A0A512NGP9</accession>
<dbReference type="GO" id="GO:0004112">
    <property type="term" value="F:cyclic-nucleotide phosphodiesterase activity"/>
    <property type="evidence" value="ECO:0007669"/>
    <property type="project" value="InterPro"/>
</dbReference>
<dbReference type="Gene3D" id="3.30.750.180">
    <property type="entry name" value="GpdQ, beta-strand dimerisation domain"/>
    <property type="match status" value="1"/>
</dbReference>
<evidence type="ECO:0000256" key="3">
    <source>
        <dbReference type="ARBA" id="ARBA00023004"/>
    </source>
</evidence>
<dbReference type="RefSeq" id="WP_147153068.1">
    <property type="nucleotide sequence ID" value="NZ_BKAJ01000094.1"/>
</dbReference>
<keyword evidence="1" id="KW-0479">Metal-binding</keyword>
<dbReference type="InterPro" id="IPR004843">
    <property type="entry name" value="Calcineurin-like_PHP"/>
</dbReference>
<comment type="caution">
    <text evidence="6">The sequence shown here is derived from an EMBL/GenBank/DDBJ whole genome shotgun (WGS) entry which is preliminary data.</text>
</comment>
<evidence type="ECO:0000259" key="5">
    <source>
        <dbReference type="Pfam" id="PF00149"/>
    </source>
</evidence>
<dbReference type="EMBL" id="BKAJ01000094">
    <property type="protein sequence ID" value="GEP58127.1"/>
    <property type="molecule type" value="Genomic_DNA"/>
</dbReference>
<dbReference type="Gene3D" id="3.60.21.40">
    <property type="entry name" value="GpdQ, catalytic alpha/beta sandwich domain"/>
    <property type="match status" value="1"/>
</dbReference>
<dbReference type="Pfam" id="PF00149">
    <property type="entry name" value="Metallophos"/>
    <property type="match status" value="1"/>
</dbReference>
<dbReference type="GO" id="GO:0046872">
    <property type="term" value="F:metal ion binding"/>
    <property type="evidence" value="ECO:0007669"/>
    <property type="project" value="UniProtKB-KW"/>
</dbReference>
<keyword evidence="7" id="KW-1185">Reference proteome</keyword>
<dbReference type="PANTHER" id="PTHR42988">
    <property type="entry name" value="PHOSPHOHYDROLASE"/>
    <property type="match status" value="1"/>
</dbReference>
<proteinExistence type="inferred from homology"/>
<dbReference type="SUPFAM" id="SSF56300">
    <property type="entry name" value="Metallo-dependent phosphatases"/>
    <property type="match status" value="1"/>
</dbReference>
<dbReference type="InterPro" id="IPR042283">
    <property type="entry name" value="GpdQ_catalytic"/>
</dbReference>
<dbReference type="Proteomes" id="UP000321058">
    <property type="component" value="Unassembled WGS sequence"/>
</dbReference>
<reference evidence="6 7" key="1">
    <citation type="submission" date="2019-07" db="EMBL/GenBank/DDBJ databases">
        <title>Whole genome shotgun sequence of Reyranella soli NBRC 108950.</title>
        <authorList>
            <person name="Hosoyama A."/>
            <person name="Uohara A."/>
            <person name="Ohji S."/>
            <person name="Ichikawa N."/>
        </authorList>
    </citation>
    <scope>NUCLEOTIDE SEQUENCE [LARGE SCALE GENOMIC DNA]</scope>
    <source>
        <strain evidence="6 7">NBRC 108950</strain>
    </source>
</reference>
<dbReference type="InterPro" id="IPR050884">
    <property type="entry name" value="CNP_phosphodiesterase-III"/>
</dbReference>
<dbReference type="InterPro" id="IPR029052">
    <property type="entry name" value="Metallo-depent_PP-like"/>
</dbReference>
<dbReference type="InterPro" id="IPR042281">
    <property type="entry name" value="GpdQ_beta-strand"/>
</dbReference>
<dbReference type="OrthoDB" id="651281at2"/>
<evidence type="ECO:0000256" key="2">
    <source>
        <dbReference type="ARBA" id="ARBA00022801"/>
    </source>
</evidence>
<organism evidence="6 7">
    <name type="scientific">Reyranella soli</name>
    <dbReference type="NCBI Taxonomy" id="1230389"/>
    <lineage>
        <taxon>Bacteria</taxon>
        <taxon>Pseudomonadati</taxon>
        <taxon>Pseudomonadota</taxon>
        <taxon>Alphaproteobacteria</taxon>
        <taxon>Hyphomicrobiales</taxon>
        <taxon>Reyranellaceae</taxon>
        <taxon>Reyranella</taxon>
    </lineage>
</organism>
<protein>
    <submittedName>
        <fullName evidence="6">3',5'-cyclic adenosine monophosphate phosphodiesterase CpdA</fullName>
    </submittedName>
</protein>
<dbReference type="InterPro" id="IPR026575">
    <property type="entry name" value="GpdQ/CpdA-like"/>
</dbReference>